<feature type="binding site" evidence="7">
    <location>
        <position position="85"/>
    </location>
    <ligand>
        <name>ATP</name>
        <dbReference type="ChEBI" id="CHEBI:30616"/>
    </ligand>
</feature>
<evidence type="ECO:0000256" key="1">
    <source>
        <dbReference type="ARBA" id="ARBA00001946"/>
    </source>
</evidence>
<evidence type="ECO:0000256" key="2">
    <source>
        <dbReference type="ARBA" id="ARBA00008142"/>
    </source>
</evidence>
<dbReference type="FunFam" id="3.30.70.141:FF:000002">
    <property type="entry name" value="Nucleoside diphosphate kinase"/>
    <property type="match status" value="1"/>
</dbReference>
<feature type="active site" description="Pros-phosphohistidine intermediate" evidence="7">
    <location>
        <position position="191"/>
    </location>
</feature>
<feature type="domain" description="Nucleoside diphosphate kinase-like" evidence="10">
    <location>
        <begin position="77"/>
        <end position="213"/>
    </location>
</feature>
<dbReference type="GO" id="GO:0005524">
    <property type="term" value="F:ATP binding"/>
    <property type="evidence" value="ECO:0007669"/>
    <property type="project" value="UniProtKB-KW"/>
</dbReference>
<evidence type="ECO:0000256" key="7">
    <source>
        <dbReference type="PROSITE-ProRule" id="PRU00706"/>
    </source>
</evidence>
<keyword evidence="4 9" id="KW-0547">Nucleotide-binding</keyword>
<comment type="catalytic activity">
    <reaction evidence="9">
        <text>a 2'-deoxyribonucleoside 5'-diphosphate + ATP = a 2'-deoxyribonucleoside 5'-triphosphate + ADP</text>
        <dbReference type="Rhea" id="RHEA:44640"/>
        <dbReference type="ChEBI" id="CHEBI:30616"/>
        <dbReference type="ChEBI" id="CHEBI:61560"/>
        <dbReference type="ChEBI" id="CHEBI:73316"/>
        <dbReference type="ChEBI" id="CHEBI:456216"/>
        <dbReference type="EC" id="2.7.4.6"/>
    </reaction>
</comment>
<feature type="binding site" evidence="7">
    <location>
        <position position="167"/>
    </location>
    <ligand>
        <name>ATP</name>
        <dbReference type="ChEBI" id="CHEBI:30616"/>
    </ligand>
</feature>
<feature type="binding site" evidence="7">
    <location>
        <position position="133"/>
    </location>
    <ligand>
        <name>ATP</name>
        <dbReference type="ChEBI" id="CHEBI:30616"/>
    </ligand>
</feature>
<feature type="binding site" evidence="7">
    <location>
        <position position="178"/>
    </location>
    <ligand>
        <name>ATP</name>
        <dbReference type="ChEBI" id="CHEBI:30616"/>
    </ligand>
</feature>
<comment type="cofactor">
    <cofactor evidence="1">
        <name>Mg(2+)</name>
        <dbReference type="ChEBI" id="CHEBI:18420"/>
    </cofactor>
</comment>
<dbReference type="PROSITE" id="PS00469">
    <property type="entry name" value="NDPK"/>
    <property type="match status" value="1"/>
</dbReference>
<dbReference type="InterPro" id="IPR036850">
    <property type="entry name" value="NDK-like_dom_sf"/>
</dbReference>
<feature type="binding site" evidence="7">
    <location>
        <position position="188"/>
    </location>
    <ligand>
        <name>ATP</name>
        <dbReference type="ChEBI" id="CHEBI:30616"/>
    </ligand>
</feature>
<dbReference type="Gene3D" id="3.30.70.141">
    <property type="entry name" value="Nucleoside diphosphate kinase-like domain"/>
    <property type="match status" value="1"/>
</dbReference>
<dbReference type="HAMAP" id="MF_00451">
    <property type="entry name" value="NDP_kinase"/>
    <property type="match status" value="1"/>
</dbReference>
<evidence type="ECO:0000259" key="10">
    <source>
        <dbReference type="SMART" id="SM00562"/>
    </source>
</evidence>
<accession>A0A7S1FUF7</accession>
<keyword evidence="6 9" id="KW-0067">ATP-binding</keyword>
<evidence type="ECO:0000256" key="5">
    <source>
        <dbReference type="ARBA" id="ARBA00022777"/>
    </source>
</evidence>
<dbReference type="CDD" id="cd04413">
    <property type="entry name" value="NDPk_I"/>
    <property type="match status" value="1"/>
</dbReference>
<name>A0A7S1FUF7_9STRA</name>
<dbReference type="EMBL" id="HBFR01021774">
    <property type="protein sequence ID" value="CAD8888487.1"/>
    <property type="molecule type" value="Transcribed_RNA"/>
</dbReference>
<evidence type="ECO:0000256" key="4">
    <source>
        <dbReference type="ARBA" id="ARBA00022741"/>
    </source>
</evidence>
<evidence type="ECO:0000313" key="11">
    <source>
        <dbReference type="EMBL" id="CAD8888487.1"/>
    </source>
</evidence>
<evidence type="ECO:0000256" key="6">
    <source>
        <dbReference type="ARBA" id="ARBA00022840"/>
    </source>
</evidence>
<dbReference type="GO" id="GO:0004550">
    <property type="term" value="F:nucleoside diphosphate kinase activity"/>
    <property type="evidence" value="ECO:0007669"/>
    <property type="project" value="UniProtKB-EC"/>
</dbReference>
<sequence>MFIHRTSRESVKALGRRYASTNVPRTSVNPTAVIATTFAVGAATAYTFSREREAASCAFSVEVSKKLPVCGVPGTNQERTFLAVKPDGVQRGLVGDIIARFEKRGYKLVGLKMVWPTEQMARDHYSDLSQKKFFPSLVKFFSSGPIVCMCWEGKDIIKQGRQMLGETQPLASKPGSIRGDFSIDLGRNICHGSDSPEAAEHELKMWFPEGVSDWGKAVDSWVYE</sequence>
<keyword evidence="3 9" id="KW-0808">Transferase</keyword>
<feature type="binding site" evidence="7">
    <location>
        <position position="161"/>
    </location>
    <ligand>
        <name>ATP</name>
        <dbReference type="ChEBI" id="CHEBI:30616"/>
    </ligand>
</feature>
<reference evidence="11" key="1">
    <citation type="submission" date="2021-01" db="EMBL/GenBank/DDBJ databases">
        <authorList>
            <person name="Corre E."/>
            <person name="Pelletier E."/>
            <person name="Niang G."/>
            <person name="Scheremetjew M."/>
            <person name="Finn R."/>
            <person name="Kale V."/>
            <person name="Holt S."/>
            <person name="Cochrane G."/>
            <person name="Meng A."/>
            <person name="Brown T."/>
            <person name="Cohen L."/>
        </authorList>
    </citation>
    <scope>NUCLEOTIDE SEQUENCE</scope>
    <source>
        <strain evidence="11">308</strain>
    </source>
</reference>
<dbReference type="NCBIfam" id="NF001908">
    <property type="entry name" value="PRK00668.1"/>
    <property type="match status" value="1"/>
</dbReference>
<gene>
    <name evidence="11" type="ORF">CHYS00102_LOCUS15686</name>
</gene>
<evidence type="ECO:0000256" key="3">
    <source>
        <dbReference type="ARBA" id="ARBA00022679"/>
    </source>
</evidence>
<dbReference type="SMART" id="SM00562">
    <property type="entry name" value="NDK"/>
    <property type="match status" value="1"/>
</dbReference>
<dbReference type="PANTHER" id="PTHR11349">
    <property type="entry name" value="NUCLEOSIDE DIPHOSPHATE KINASE"/>
    <property type="match status" value="1"/>
</dbReference>
<dbReference type="AlphaFoldDB" id="A0A7S1FUF7"/>
<keyword evidence="5 9" id="KW-0418">Kinase</keyword>
<dbReference type="PROSITE" id="PS51374">
    <property type="entry name" value="NDPK_LIKE"/>
    <property type="match status" value="1"/>
</dbReference>
<dbReference type="InterPro" id="IPR023005">
    <property type="entry name" value="Nucleoside_diP_kinase_AS"/>
</dbReference>
<dbReference type="PRINTS" id="PR01243">
    <property type="entry name" value="NUCDPKINASE"/>
</dbReference>
<dbReference type="GO" id="GO:0006228">
    <property type="term" value="P:UTP biosynthetic process"/>
    <property type="evidence" value="ECO:0007669"/>
    <property type="project" value="InterPro"/>
</dbReference>
<dbReference type="Pfam" id="PF00334">
    <property type="entry name" value="NDK"/>
    <property type="match status" value="1"/>
</dbReference>
<dbReference type="InterPro" id="IPR034907">
    <property type="entry name" value="NDK-like_dom"/>
</dbReference>
<dbReference type="GO" id="GO:0006241">
    <property type="term" value="P:CTP biosynthetic process"/>
    <property type="evidence" value="ECO:0007669"/>
    <property type="project" value="InterPro"/>
</dbReference>
<evidence type="ECO:0000256" key="8">
    <source>
        <dbReference type="RuleBase" id="RU004011"/>
    </source>
</evidence>
<dbReference type="SUPFAM" id="SSF54919">
    <property type="entry name" value="Nucleoside diphosphate kinase, NDK"/>
    <property type="match status" value="1"/>
</dbReference>
<dbReference type="GO" id="GO:0006183">
    <property type="term" value="P:GTP biosynthetic process"/>
    <property type="evidence" value="ECO:0007669"/>
    <property type="project" value="InterPro"/>
</dbReference>
<proteinExistence type="inferred from homology"/>
<dbReference type="EC" id="2.7.4.6" evidence="9"/>
<organism evidence="11">
    <name type="scientific">Corethron hystrix</name>
    <dbReference type="NCBI Taxonomy" id="216773"/>
    <lineage>
        <taxon>Eukaryota</taxon>
        <taxon>Sar</taxon>
        <taxon>Stramenopiles</taxon>
        <taxon>Ochrophyta</taxon>
        <taxon>Bacillariophyta</taxon>
        <taxon>Coscinodiscophyceae</taxon>
        <taxon>Corethrophycidae</taxon>
        <taxon>Corethrales</taxon>
        <taxon>Corethraceae</taxon>
        <taxon>Corethron</taxon>
    </lineage>
</organism>
<comment type="similarity">
    <text evidence="2 7 8">Belongs to the NDK family.</text>
</comment>
<dbReference type="InterPro" id="IPR001564">
    <property type="entry name" value="Nucleoside_diP_kinase"/>
</dbReference>
<protein>
    <recommendedName>
        <fullName evidence="9">Nucleoside diphosphate kinase</fullName>
        <ecNumber evidence="9">2.7.4.6</ecNumber>
    </recommendedName>
</protein>
<evidence type="ECO:0000256" key="9">
    <source>
        <dbReference type="RuleBase" id="RU004013"/>
    </source>
</evidence>